<name>A0A813Q345_ADIRI</name>
<dbReference type="InterPro" id="IPR007234">
    <property type="entry name" value="Vps53_N"/>
</dbReference>
<keyword evidence="6" id="KW-0333">Golgi apparatus</keyword>
<keyword evidence="10" id="KW-0812">Transmembrane</keyword>
<organism evidence="13 15">
    <name type="scientific">Adineta ricciae</name>
    <name type="common">Rotifer</name>
    <dbReference type="NCBI Taxonomy" id="249248"/>
    <lineage>
        <taxon>Eukaryota</taxon>
        <taxon>Metazoa</taxon>
        <taxon>Spiralia</taxon>
        <taxon>Gnathifera</taxon>
        <taxon>Rotifera</taxon>
        <taxon>Eurotatoria</taxon>
        <taxon>Bdelloidea</taxon>
        <taxon>Adinetida</taxon>
        <taxon>Adinetidae</taxon>
        <taxon>Adineta</taxon>
    </lineage>
</organism>
<evidence type="ECO:0000259" key="12">
    <source>
        <dbReference type="Pfam" id="PF16854"/>
    </source>
</evidence>
<dbReference type="Proteomes" id="UP000663852">
    <property type="component" value="Unassembled WGS sequence"/>
</dbReference>
<protein>
    <recommendedName>
        <fullName evidence="4">Vacuolar protein sorting-associated protein 53 homolog</fullName>
    </recommendedName>
</protein>
<dbReference type="EMBL" id="CAJNOJ010000037">
    <property type="protein sequence ID" value="CAF0919132.1"/>
    <property type="molecule type" value="Genomic_DNA"/>
</dbReference>
<evidence type="ECO:0000313" key="13">
    <source>
        <dbReference type="EMBL" id="CAF0761300.1"/>
    </source>
</evidence>
<evidence type="ECO:0000256" key="2">
    <source>
        <dbReference type="ARBA" id="ARBA00004481"/>
    </source>
</evidence>
<comment type="caution">
    <text evidence="13">The sequence shown here is derived from an EMBL/GenBank/DDBJ whole genome shotgun (WGS) entry which is preliminary data.</text>
</comment>
<dbReference type="Pfam" id="PF16854">
    <property type="entry name" value="VPS53_C"/>
    <property type="match status" value="1"/>
</dbReference>
<dbReference type="InterPro" id="IPR031745">
    <property type="entry name" value="Vps53_C"/>
</dbReference>
<dbReference type="OrthoDB" id="10261632at2759"/>
<feature type="region of interest" description="Disordered" evidence="9">
    <location>
        <begin position="38"/>
        <end position="102"/>
    </location>
</feature>
<evidence type="ECO:0000313" key="15">
    <source>
        <dbReference type="Proteomes" id="UP000663828"/>
    </source>
</evidence>
<gene>
    <name evidence="14" type="ORF">EDS130_LOCUS10673</name>
    <name evidence="13" type="ORF">XAT740_LOCUS950</name>
</gene>
<evidence type="ECO:0000256" key="7">
    <source>
        <dbReference type="ARBA" id="ARBA00023136"/>
    </source>
</evidence>
<keyword evidence="15" id="KW-1185">Reference proteome</keyword>
<dbReference type="GO" id="GO:0010008">
    <property type="term" value="C:endosome membrane"/>
    <property type="evidence" value="ECO:0007669"/>
    <property type="project" value="UniProtKB-SubCell"/>
</dbReference>
<evidence type="ECO:0000313" key="14">
    <source>
        <dbReference type="EMBL" id="CAF0919132.1"/>
    </source>
</evidence>
<evidence type="ECO:0000256" key="6">
    <source>
        <dbReference type="ARBA" id="ARBA00023034"/>
    </source>
</evidence>
<evidence type="ECO:0000256" key="10">
    <source>
        <dbReference type="SAM" id="Phobius"/>
    </source>
</evidence>
<evidence type="ECO:0000256" key="3">
    <source>
        <dbReference type="ARBA" id="ARBA00008628"/>
    </source>
</evidence>
<feature type="domain" description="Vps53 N-terminal" evidence="11">
    <location>
        <begin position="561"/>
        <end position="958"/>
    </location>
</feature>
<sequence>MYASNEDEFNREHDDWVFLRQSSPNTNSMHGAMNLVDHEHTISSSSSSTSSSDSSLSTSERSDSVSSIEIEQDKSEEPVLTSQTNDSLVEGELKEQGLSSEIPIKQVNEGETSPVINEYELPHSACDSSQETITFTSHLRRRTGANVQETGDQYVPTIEQGSRSSRSSSQHPRKRNALLIYGLLVLLLALPIVLCRFATSQRHVLDKITKNLQQTNQRLDQIKNVPIEDLEQKLAKQLEEKFQGILKQKMIEHHQEKFSLISQINELYHIIHMTQLNLTNTIHQLSNENERLQKQVIGLEKRQEIMEEQHAKINITCSQSTDQAKVIVSPLENMISNVIKQTTSITTNTSESLAVFFEQMSTTISDFVDNRHEYVEETKQKLNGFAKSETAEKVKKTIRRSVENFSSSIHQAQTSYATWMRSRAEQREQARMNSINSEDSGKSVRRPWRWTFQRSHDRQKLRHEIPVTKKHTSNKEYVCNSHYDFPVNQLCTMKNWMDKLFQPHIFFLYPVQMTTTTSGVDADDDAFDADDDRYDTLILPPDVQQVIDQILPSTDEIDRIDFNPVDYINQLFPTEQSLANIDEVIGNVKSKIRTLDNDIRLTIRGHSDTGMDEHKILDDARNAIALLYQQMCEIKDKADKSEEMVKEITRDIKQLDIAKKNLTTSITTLNNLQMLIEGIDKIESAVKKKSYGDIAHLLHPVISVLEHFQPYMSISQIQELSSNVKELTAQINAQVRKECEDAFNGPNAKNFTPNQHFADVCKIIDVIDPKLRLEVINWFLKTHLSEYSILYQESQELAWLDKIDRRYAWLKRSLVEYDEKFSRIFPAHWDMAERLTVEFCKITRRDLANIMLKRKNEIDVKLLRFALEKTVGFETIVEKRFPGNTLDYVNNPITNHMNVKLTSPNEADDLNLSSSSKAKSSPFQGIISQCFEDHLDIYIAELDRSLSDQIQKFVDEHKKDGYPVFEGGEDTNNVLPTSGELFVYFRNCLVQCAKLSTGQPLMLLQQTFQKYLREYANRILTANLPKTNTAASTLVGTATIFIQNLPNIPSMLKEGEAVAKLNESEICRSCSVLCTAEYCVETIQQLEDKMKEKITKTLVEKITFEAERNVFKVIITQSIQILIQDLETACEPALIVMTKLSWQTLETVGDQSLYITTIINHLKTIVPLIRNHLGSSRKYFIQFCTSFVSSFIPKFINHLYRCKPINMIGAEQLLLDTHSLKTVLLDLPSISLPVSRKPPQNFTKIVLKGMTRAEMILKVVLTPNDSARQFVKNYLQFMNNDGDIGSFQKVLDMKAIRKPDQAHLIERFKKEHAAILASHQQQSQQQ</sequence>
<proteinExistence type="inferred from homology"/>
<feature type="domain" description="Vps53 C-terminal" evidence="12">
    <location>
        <begin position="1211"/>
        <end position="1296"/>
    </location>
</feature>
<keyword evidence="10" id="KW-1133">Transmembrane helix</keyword>
<dbReference type="Proteomes" id="UP000663828">
    <property type="component" value="Unassembled WGS sequence"/>
</dbReference>
<feature type="compositionally biased region" description="Low complexity" evidence="9">
    <location>
        <begin position="43"/>
        <end position="67"/>
    </location>
</feature>
<dbReference type="GO" id="GO:0000938">
    <property type="term" value="C:GARP complex"/>
    <property type="evidence" value="ECO:0007669"/>
    <property type="project" value="InterPro"/>
</dbReference>
<keyword evidence="5" id="KW-0967">Endosome</keyword>
<evidence type="ECO:0000256" key="8">
    <source>
        <dbReference type="SAM" id="Coils"/>
    </source>
</evidence>
<dbReference type="InterPro" id="IPR038260">
    <property type="entry name" value="Vps53_C_sf"/>
</dbReference>
<feature type="coiled-coil region" evidence="8">
    <location>
        <begin position="275"/>
        <end position="309"/>
    </location>
</feature>
<comment type="subcellular location">
    <subcellularLocation>
        <location evidence="2">Endosome membrane</location>
        <topology evidence="2">Peripheral membrane protein</topology>
    </subcellularLocation>
    <subcellularLocation>
        <location evidence="1">Golgi apparatus</location>
        <location evidence="1">trans-Golgi network membrane</location>
        <topology evidence="1">Peripheral membrane protein</topology>
    </subcellularLocation>
</comment>
<keyword evidence="7 10" id="KW-0472">Membrane</keyword>
<keyword evidence="8" id="KW-0175">Coiled coil</keyword>
<dbReference type="GO" id="GO:0042147">
    <property type="term" value="P:retrograde transport, endosome to Golgi"/>
    <property type="evidence" value="ECO:0007669"/>
    <property type="project" value="InterPro"/>
</dbReference>
<dbReference type="GO" id="GO:0005829">
    <property type="term" value="C:cytosol"/>
    <property type="evidence" value="ECO:0007669"/>
    <property type="project" value="GOC"/>
</dbReference>
<dbReference type="PANTHER" id="PTHR12820:SF0">
    <property type="entry name" value="VACUOLAR PROTEIN SORTING-ASSOCIATED PROTEIN 53 HOMOLOG"/>
    <property type="match status" value="1"/>
</dbReference>
<dbReference type="PANTHER" id="PTHR12820">
    <property type="entry name" value="VACUOLAR SORTING PROTEIN 53"/>
    <property type="match status" value="1"/>
</dbReference>
<comment type="similarity">
    <text evidence="3">Belongs to the VPS53 family.</text>
</comment>
<accession>A0A813Q345</accession>
<evidence type="ECO:0000259" key="11">
    <source>
        <dbReference type="Pfam" id="PF04100"/>
    </source>
</evidence>
<evidence type="ECO:0000256" key="1">
    <source>
        <dbReference type="ARBA" id="ARBA00004150"/>
    </source>
</evidence>
<dbReference type="Gene3D" id="1.10.357.110">
    <property type="entry name" value="Vacuolar protein sorting-associated protein 53, C-terminus"/>
    <property type="match status" value="1"/>
</dbReference>
<feature type="transmembrane region" description="Helical" evidence="10">
    <location>
        <begin position="178"/>
        <end position="199"/>
    </location>
</feature>
<evidence type="ECO:0000256" key="5">
    <source>
        <dbReference type="ARBA" id="ARBA00022753"/>
    </source>
</evidence>
<evidence type="ECO:0000256" key="4">
    <source>
        <dbReference type="ARBA" id="ARBA00014103"/>
    </source>
</evidence>
<dbReference type="EMBL" id="CAJNOR010000027">
    <property type="protein sequence ID" value="CAF0761300.1"/>
    <property type="molecule type" value="Genomic_DNA"/>
</dbReference>
<reference evidence="13" key="1">
    <citation type="submission" date="2021-02" db="EMBL/GenBank/DDBJ databases">
        <authorList>
            <person name="Nowell W R."/>
        </authorList>
    </citation>
    <scope>NUCLEOTIDE SEQUENCE</scope>
</reference>
<dbReference type="InterPro" id="IPR039766">
    <property type="entry name" value="Vps53"/>
</dbReference>
<feature type="region of interest" description="Disordered" evidence="9">
    <location>
        <begin position="148"/>
        <end position="171"/>
    </location>
</feature>
<evidence type="ECO:0000256" key="9">
    <source>
        <dbReference type="SAM" id="MobiDB-lite"/>
    </source>
</evidence>
<dbReference type="Pfam" id="PF04100">
    <property type="entry name" value="Vps53_N"/>
    <property type="match status" value="1"/>
</dbReference>